<evidence type="ECO:0000256" key="1">
    <source>
        <dbReference type="SAM" id="MobiDB-lite"/>
    </source>
</evidence>
<evidence type="ECO:0000259" key="2">
    <source>
        <dbReference type="PROSITE" id="PS52015"/>
    </source>
</evidence>
<feature type="non-terminal residue" evidence="3">
    <location>
        <position position="1"/>
    </location>
</feature>
<reference evidence="3 4" key="1">
    <citation type="submission" date="2017-08" db="EMBL/GenBank/DDBJ databases">
        <title>Infants hospitalized years apart are colonized by the same room-sourced microbial strains.</title>
        <authorList>
            <person name="Brooks B."/>
            <person name="Olm M.R."/>
            <person name="Firek B.A."/>
            <person name="Baker R."/>
            <person name="Thomas B.C."/>
            <person name="Morowitz M.J."/>
            <person name="Banfield J.F."/>
        </authorList>
    </citation>
    <scope>NUCLEOTIDE SEQUENCE [LARGE SCALE GENOMIC DNA]</scope>
    <source>
        <strain evidence="3">S2_003_000_R2_14</strain>
    </source>
</reference>
<feature type="region of interest" description="Disordered" evidence="1">
    <location>
        <begin position="249"/>
        <end position="268"/>
    </location>
</feature>
<name>A0A2W5SM84_9BACT</name>
<dbReference type="SUPFAM" id="SSF74653">
    <property type="entry name" value="TolA/TonB C-terminal domain"/>
    <property type="match status" value="1"/>
</dbReference>
<feature type="domain" description="TonB C-terminal" evidence="2">
    <location>
        <begin position="106"/>
        <end position="216"/>
    </location>
</feature>
<sequence length="268" mass="29401">GAWAQGPGAVRKQVEGSMLFTGMITIRTDGSVATTELDKSDRLPEGIASFVTQVATSWRFEPVLIDGTAREVRTRMSARLLAKPTGDGKMQVSVRSADFGDYEATPVEERISRRSLKPPGYPTTAVRAGAQGTVYLLLKIGREGVVEDVAAEQVNLRMVASEAQMRQFRERFARAAIAAAGSWTFNPPTRGEAAEQPYWVIRVPVDFSFRETRPYGQWEGYVPGPRERVSWAQQEDRPGFSPDVLADGGLRMEGGKQGPRLLTPLDGV</sequence>
<organism evidence="3 4">
    <name type="scientific">Archangium gephyra</name>
    <dbReference type="NCBI Taxonomy" id="48"/>
    <lineage>
        <taxon>Bacteria</taxon>
        <taxon>Pseudomonadati</taxon>
        <taxon>Myxococcota</taxon>
        <taxon>Myxococcia</taxon>
        <taxon>Myxococcales</taxon>
        <taxon>Cystobacterineae</taxon>
        <taxon>Archangiaceae</taxon>
        <taxon>Archangium</taxon>
    </lineage>
</organism>
<accession>A0A2W5SM84</accession>
<dbReference type="GO" id="GO:0055085">
    <property type="term" value="P:transmembrane transport"/>
    <property type="evidence" value="ECO:0007669"/>
    <property type="project" value="InterPro"/>
</dbReference>
<comment type="caution">
    <text evidence="3">The sequence shown here is derived from an EMBL/GenBank/DDBJ whole genome shotgun (WGS) entry which is preliminary data.</text>
</comment>
<evidence type="ECO:0000313" key="4">
    <source>
        <dbReference type="Proteomes" id="UP000249061"/>
    </source>
</evidence>
<proteinExistence type="predicted"/>
<dbReference type="PROSITE" id="PS52015">
    <property type="entry name" value="TONB_CTD"/>
    <property type="match status" value="1"/>
</dbReference>
<dbReference type="Gene3D" id="3.30.1150.10">
    <property type="match status" value="1"/>
</dbReference>
<gene>
    <name evidence="3" type="ORF">DI536_36675</name>
</gene>
<evidence type="ECO:0000313" key="3">
    <source>
        <dbReference type="EMBL" id="PZR02917.1"/>
    </source>
</evidence>
<dbReference type="EMBL" id="QFQP01000158">
    <property type="protein sequence ID" value="PZR02917.1"/>
    <property type="molecule type" value="Genomic_DNA"/>
</dbReference>
<dbReference type="Proteomes" id="UP000249061">
    <property type="component" value="Unassembled WGS sequence"/>
</dbReference>
<dbReference type="InterPro" id="IPR037682">
    <property type="entry name" value="TonB_C"/>
</dbReference>
<dbReference type="AlphaFoldDB" id="A0A2W5SM84"/>
<protein>
    <submittedName>
        <fullName evidence="3">Protein tonB</fullName>
    </submittedName>
</protein>